<gene>
    <name evidence="1" type="ORF">BCR34DRAFT_247491</name>
</gene>
<sequence length="276" mass="29985">MSVQPASCHCEYCSIEKSARSAQGGIGQVAPPESCELQKVNFRRRASGPSSLAPFPFLFPASESHQERALPMRCHTAGETCPRGLHCGIAPAVSEIWRRKCHVSLPCVCSGQSQPFGEPPIGLVQPLTLTTNPPECLFFCTPLNGRSSVGKSGESVSVTVSFHSPRALRSVLSGVWTSVSLFHSTQLCVASQRVRRSGASEKLFSVHRTSVMSIHLLTPNRAATKVSRSLFCQQLVYAAAKYSTSILPVIFRARIYLAISISRPNKVPPFPLAFLF</sequence>
<evidence type="ECO:0000313" key="1">
    <source>
        <dbReference type="EMBL" id="ORX92981.1"/>
    </source>
</evidence>
<dbReference type="AlphaFoldDB" id="A0A1Y1Y4M9"/>
<organism evidence="1 2">
    <name type="scientific">Clohesyomyces aquaticus</name>
    <dbReference type="NCBI Taxonomy" id="1231657"/>
    <lineage>
        <taxon>Eukaryota</taxon>
        <taxon>Fungi</taxon>
        <taxon>Dikarya</taxon>
        <taxon>Ascomycota</taxon>
        <taxon>Pezizomycotina</taxon>
        <taxon>Dothideomycetes</taxon>
        <taxon>Pleosporomycetidae</taxon>
        <taxon>Pleosporales</taxon>
        <taxon>Lindgomycetaceae</taxon>
        <taxon>Clohesyomyces</taxon>
    </lineage>
</organism>
<keyword evidence="2" id="KW-1185">Reference proteome</keyword>
<comment type="caution">
    <text evidence="1">The sequence shown here is derived from an EMBL/GenBank/DDBJ whole genome shotgun (WGS) entry which is preliminary data.</text>
</comment>
<reference evidence="1 2" key="1">
    <citation type="submission" date="2016-07" db="EMBL/GenBank/DDBJ databases">
        <title>Pervasive Adenine N6-methylation of Active Genes in Fungi.</title>
        <authorList>
            <consortium name="DOE Joint Genome Institute"/>
            <person name="Mondo S.J."/>
            <person name="Dannebaum R.O."/>
            <person name="Kuo R.C."/>
            <person name="Labutti K."/>
            <person name="Haridas S."/>
            <person name="Kuo A."/>
            <person name="Salamov A."/>
            <person name="Ahrendt S.R."/>
            <person name="Lipzen A."/>
            <person name="Sullivan W."/>
            <person name="Andreopoulos W.B."/>
            <person name="Clum A."/>
            <person name="Lindquist E."/>
            <person name="Daum C."/>
            <person name="Ramamoorthy G.K."/>
            <person name="Gryganskyi A."/>
            <person name="Culley D."/>
            <person name="Magnuson J.K."/>
            <person name="James T.Y."/>
            <person name="O'Malley M.A."/>
            <person name="Stajich J.E."/>
            <person name="Spatafora J.W."/>
            <person name="Visel A."/>
            <person name="Grigoriev I.V."/>
        </authorList>
    </citation>
    <scope>NUCLEOTIDE SEQUENCE [LARGE SCALE GENOMIC DNA]</scope>
    <source>
        <strain evidence="1 2">CBS 115471</strain>
    </source>
</reference>
<name>A0A1Y1Y4M9_9PLEO</name>
<proteinExistence type="predicted"/>
<protein>
    <submittedName>
        <fullName evidence="1">Uncharacterized protein</fullName>
    </submittedName>
</protein>
<accession>A0A1Y1Y4M9</accession>
<dbReference type="EMBL" id="MCFA01000360">
    <property type="protein sequence ID" value="ORX92981.1"/>
    <property type="molecule type" value="Genomic_DNA"/>
</dbReference>
<evidence type="ECO:0000313" key="2">
    <source>
        <dbReference type="Proteomes" id="UP000193144"/>
    </source>
</evidence>
<dbReference type="Proteomes" id="UP000193144">
    <property type="component" value="Unassembled WGS sequence"/>
</dbReference>